<accession>A0A1T5BZ54</accession>
<keyword evidence="1 4" id="KW-0489">Methyltransferase</keyword>
<keyword evidence="2 4" id="KW-0808">Transferase</keyword>
<dbReference type="PANTHER" id="PTHR43861:SF1">
    <property type="entry name" value="TRANS-ACONITATE 2-METHYLTRANSFERASE"/>
    <property type="match status" value="1"/>
</dbReference>
<dbReference type="STRING" id="572036.SAMN05661099_1727"/>
<dbReference type="EMBL" id="FUYR01000001">
    <property type="protein sequence ID" value="SKB52421.1"/>
    <property type="molecule type" value="Genomic_DNA"/>
</dbReference>
<dbReference type="Pfam" id="PF13649">
    <property type="entry name" value="Methyltransf_25"/>
    <property type="match status" value="1"/>
</dbReference>
<evidence type="ECO:0000313" key="4">
    <source>
        <dbReference type="EMBL" id="SKB52421.1"/>
    </source>
</evidence>
<organism evidence="4 5">
    <name type="scientific">Daejeonella lutea</name>
    <dbReference type="NCBI Taxonomy" id="572036"/>
    <lineage>
        <taxon>Bacteria</taxon>
        <taxon>Pseudomonadati</taxon>
        <taxon>Bacteroidota</taxon>
        <taxon>Sphingobacteriia</taxon>
        <taxon>Sphingobacteriales</taxon>
        <taxon>Sphingobacteriaceae</taxon>
        <taxon>Daejeonella</taxon>
    </lineage>
</organism>
<dbReference type="OrthoDB" id="9770553at2"/>
<evidence type="ECO:0000256" key="2">
    <source>
        <dbReference type="ARBA" id="ARBA00022679"/>
    </source>
</evidence>
<feature type="domain" description="Methyltransferase" evidence="3">
    <location>
        <begin position="46"/>
        <end position="141"/>
    </location>
</feature>
<dbReference type="PANTHER" id="PTHR43861">
    <property type="entry name" value="TRANS-ACONITATE 2-METHYLTRANSFERASE-RELATED"/>
    <property type="match status" value="1"/>
</dbReference>
<dbReference type="Gene3D" id="3.40.50.150">
    <property type="entry name" value="Vaccinia Virus protein VP39"/>
    <property type="match status" value="1"/>
</dbReference>
<dbReference type="GO" id="GO:0032259">
    <property type="term" value="P:methylation"/>
    <property type="evidence" value="ECO:0007669"/>
    <property type="project" value="UniProtKB-KW"/>
</dbReference>
<dbReference type="GO" id="GO:0008168">
    <property type="term" value="F:methyltransferase activity"/>
    <property type="evidence" value="ECO:0007669"/>
    <property type="project" value="UniProtKB-KW"/>
</dbReference>
<evidence type="ECO:0000259" key="3">
    <source>
        <dbReference type="Pfam" id="PF13649"/>
    </source>
</evidence>
<reference evidence="5" key="1">
    <citation type="submission" date="2017-02" db="EMBL/GenBank/DDBJ databases">
        <authorList>
            <person name="Varghese N."/>
            <person name="Submissions S."/>
        </authorList>
    </citation>
    <scope>NUCLEOTIDE SEQUENCE [LARGE SCALE GENOMIC DNA]</scope>
    <source>
        <strain evidence="5">DSM 22385</strain>
    </source>
</reference>
<proteinExistence type="predicted"/>
<dbReference type="InterPro" id="IPR029063">
    <property type="entry name" value="SAM-dependent_MTases_sf"/>
</dbReference>
<evidence type="ECO:0000256" key="1">
    <source>
        <dbReference type="ARBA" id="ARBA00022603"/>
    </source>
</evidence>
<evidence type="ECO:0000313" key="5">
    <source>
        <dbReference type="Proteomes" id="UP000189981"/>
    </source>
</evidence>
<protein>
    <submittedName>
        <fullName evidence="4">tRNA (Cmo5U34)-methyltransferase</fullName>
    </submittedName>
</protein>
<name>A0A1T5BZ54_9SPHI</name>
<dbReference type="CDD" id="cd02440">
    <property type="entry name" value="AdoMet_MTases"/>
    <property type="match status" value="1"/>
</dbReference>
<dbReference type="AlphaFoldDB" id="A0A1T5BZ54"/>
<keyword evidence="5" id="KW-1185">Reference proteome</keyword>
<dbReference type="Proteomes" id="UP000189981">
    <property type="component" value="Unassembled WGS sequence"/>
</dbReference>
<dbReference type="RefSeq" id="WP_079702169.1">
    <property type="nucleotide sequence ID" value="NZ_FUYR01000001.1"/>
</dbReference>
<gene>
    <name evidence="4" type="ORF">SAMN05661099_1727</name>
</gene>
<dbReference type="SUPFAM" id="SSF53335">
    <property type="entry name" value="S-adenosyl-L-methionine-dependent methyltransferases"/>
    <property type="match status" value="1"/>
</dbReference>
<sequence length="225" mass="26585">MIRVEEFYDQLSSKYSELIIKCVPRYPELMDNMFRYLPSDFQPKRILDLGCGTGNLTELMLKTFPEAEIDALDISENILKESRKRFSQIPNIRYIQADFKSLHLAPGSYDLVMSTIAIHHIEDYHKSKLYKEVYQALTDKGIFIFADQTRGITDEIYHKNISSWKNEAFKLGSTQENWDMWMKHQDAHDFHTPVPWHLQELANAGFTETDLLWKYLLWAVIWARK</sequence>
<dbReference type="InterPro" id="IPR041698">
    <property type="entry name" value="Methyltransf_25"/>
</dbReference>